<feature type="region of interest" description="Disordered" evidence="5">
    <location>
        <begin position="1163"/>
        <end position="1328"/>
    </location>
</feature>
<protein>
    <recommendedName>
        <fullName evidence="6">DNA replication checkpoint mediator MRC1 domain-containing protein</fullName>
    </recommendedName>
</protein>
<dbReference type="GO" id="GO:0007095">
    <property type="term" value="P:mitotic G2 DNA damage checkpoint signaling"/>
    <property type="evidence" value="ECO:0007669"/>
    <property type="project" value="TreeGrafter"/>
</dbReference>
<feature type="compositionally biased region" description="Polar residues" evidence="5">
    <location>
        <begin position="1250"/>
        <end position="1269"/>
    </location>
</feature>
<feature type="compositionally biased region" description="Polar residues" evidence="5">
    <location>
        <begin position="120"/>
        <end position="134"/>
    </location>
</feature>
<keyword evidence="4" id="KW-0175">Coiled coil</keyword>
<accession>M3C342</accession>
<feature type="compositionally biased region" description="Pro residues" evidence="5">
    <location>
        <begin position="282"/>
        <end position="295"/>
    </location>
</feature>
<evidence type="ECO:0000256" key="3">
    <source>
        <dbReference type="ARBA" id="ARBA00023242"/>
    </source>
</evidence>
<feature type="compositionally biased region" description="Acidic residues" evidence="5">
    <location>
        <begin position="895"/>
        <end position="904"/>
    </location>
</feature>
<sequence>MFQESDSPTPSPVRSSDFDVFSRHASSQEDGKAMATSSSPAASDDEESDDEVRKPMGRAARRMLGADESPVRGLEQRPSMSPGKVQQSASGDSEDELYTVTPKLDRRFQSQPPFVPASAARSTLFVSPARTAQNDSDDELPTRPTGMKSKLAALVAEKRAERLEREAEAEAERRLTSSDLPDELVEGPEEPANAEIDRILSDAAKPTRKASKKALLEMDRETQRLARQQALAHQMKTKKTFSKNDLFASFNFRQNVGAAAQQARDSSGSSAPNSDAIEGPGREPPSTPPSSPPTPLDRQRALVELGALSKMKPVREDSLQSLAEIEDDEELPDLSSIMNSSRRAKAAELESALAQVASSPGVPKRGLRLARLGKKAMAPSQEDSSDDDLEIVQSMPKHLRVFDKAKGNMKKHNTDSRAIHRLKHLAHLGGDDGQTGRRKHGKSRPSINPNALEAQLRMRAKEQARALQLERIAELRAKGIEVQTAEEREREQEAFESLLEKARLDAVEIRKAEKAAAKAENGGVDVSADESEDEDYVDVSGSEDGLANDENESNDMVDDAAEDEEEGEENEMDEEELEGEELGERDEIPPPNGSQDAAETEAVEPTPTRPAEAVDQLGPSQTPVVGRRSRKSRLIVDEEDDEDASDAQGSHHLPVTAHTPAQSQIDDPFAAFNFGGAGPGSSLMSPTQMFNATMQTPSQDIQQDSMDVLNRLVPTSSLVRPSPTFAVQPQSTQNWDSQHNNIPSSQLPESQQVQLAWETQAPETPVQGTHRITSASATATPGWEPSQDPGLPNAWQAMPDLTREDSLQTLPDRDTQSTEPLRISESPAMVPKRTRLARGRRPAVVESDDDDAERIQPGKDEKKDAFREMARKRKEALSAEEMADAEREAKQMMDEQAEESEDEYTGLGGDDFVAPETEEDREMIDSSLIDVDERQIAAHYAEEQRIADEADHQRLYKDLMTGALRRKQANMFDLDEDEDDLAARRRQIKQREEARKRKLLLQDESIASLAEGRHSKGKDAFLKAIADDDERDDDVLDLSDIEDDSQVPDSQSDSQYSQQTLPRAAPLREASGNKRRMEEAPEERPPAKQRRTQPSAFRAPVSMLEVQESVSFLLEEPNMLLDGPSAVDLNSDSEHDDDVAEQEEVDEHEDDIDEELREEVARQNDGGFAPDRVTMPPPRFPASQRRTTTTTVSVVDRLSLKRASSASEHTAAGSRTAWGSGSQGSGFRAPSLLRRATTNGGASRGANERGVSTSNGVSRQDSGSNNTASGVKMGGTKKSSLAYQARDAERKAIVEQSARRRADNTAKIAQLRRNASSGFGKGLGGTFE</sequence>
<proteinExistence type="predicted"/>
<name>M3C342_SPHMS</name>
<dbReference type="RefSeq" id="XP_016762817.1">
    <property type="nucleotide sequence ID" value="XM_016910329.1"/>
</dbReference>
<feature type="compositionally biased region" description="Basic and acidic residues" evidence="5">
    <location>
        <begin position="1286"/>
        <end position="1304"/>
    </location>
</feature>
<dbReference type="PANTHER" id="PTHR14396:SF10">
    <property type="entry name" value="CLASPIN"/>
    <property type="match status" value="1"/>
</dbReference>
<feature type="compositionally biased region" description="Acidic residues" evidence="5">
    <location>
        <begin position="527"/>
        <end position="537"/>
    </location>
</feature>
<organism evidence="7 8">
    <name type="scientific">Sphaerulina musiva (strain SO2202)</name>
    <name type="common">Poplar stem canker fungus</name>
    <name type="synonym">Septoria musiva</name>
    <dbReference type="NCBI Taxonomy" id="692275"/>
    <lineage>
        <taxon>Eukaryota</taxon>
        <taxon>Fungi</taxon>
        <taxon>Dikarya</taxon>
        <taxon>Ascomycota</taxon>
        <taxon>Pezizomycotina</taxon>
        <taxon>Dothideomycetes</taxon>
        <taxon>Dothideomycetidae</taxon>
        <taxon>Mycosphaerellales</taxon>
        <taxon>Mycosphaerellaceae</taxon>
        <taxon>Sphaerulina</taxon>
    </lineage>
</organism>
<dbReference type="Proteomes" id="UP000016931">
    <property type="component" value="Unassembled WGS sequence"/>
</dbReference>
<gene>
    <name evidence="7" type="ORF">SEPMUDRAFT_83235</name>
</gene>
<evidence type="ECO:0000313" key="8">
    <source>
        <dbReference type="Proteomes" id="UP000016931"/>
    </source>
</evidence>
<feature type="compositionally biased region" description="Acidic residues" evidence="5">
    <location>
        <begin position="1134"/>
        <end position="1151"/>
    </location>
</feature>
<keyword evidence="3" id="KW-0539">Nucleus</keyword>
<feature type="compositionally biased region" description="Polar residues" evidence="5">
    <location>
        <begin position="263"/>
        <end position="273"/>
    </location>
</feature>
<feature type="compositionally biased region" description="Basic and acidic residues" evidence="5">
    <location>
        <begin position="1071"/>
        <end position="1086"/>
    </location>
</feature>
<dbReference type="GO" id="GO:0033314">
    <property type="term" value="P:mitotic DNA replication checkpoint signaling"/>
    <property type="evidence" value="ECO:0007669"/>
    <property type="project" value="TreeGrafter"/>
</dbReference>
<feature type="compositionally biased region" description="Polar residues" evidence="5">
    <location>
        <begin position="719"/>
        <end position="754"/>
    </location>
</feature>
<feature type="compositionally biased region" description="Polar residues" evidence="5">
    <location>
        <begin position="1"/>
        <end position="14"/>
    </location>
</feature>
<dbReference type="Pfam" id="PF09444">
    <property type="entry name" value="MRC1"/>
    <property type="match status" value="1"/>
</dbReference>
<dbReference type="OrthoDB" id="2130597at2759"/>
<feature type="region of interest" description="Disordered" evidence="5">
    <location>
        <begin position="426"/>
        <end position="449"/>
    </location>
</feature>
<feature type="compositionally biased region" description="Basic and acidic residues" evidence="5">
    <location>
        <begin position="801"/>
        <end position="816"/>
    </location>
</feature>
<feature type="compositionally biased region" description="Basic and acidic residues" evidence="5">
    <location>
        <begin position="853"/>
        <end position="869"/>
    </location>
</feature>
<feature type="compositionally biased region" description="Polar residues" evidence="5">
    <location>
        <begin position="766"/>
        <end position="779"/>
    </location>
</feature>
<reference evidence="7 8" key="1">
    <citation type="journal article" date="2012" name="PLoS Pathog.">
        <title>Diverse lifestyles and strategies of plant pathogenesis encoded in the genomes of eighteen Dothideomycetes fungi.</title>
        <authorList>
            <person name="Ohm R.A."/>
            <person name="Feau N."/>
            <person name="Henrissat B."/>
            <person name="Schoch C.L."/>
            <person name="Horwitz B.A."/>
            <person name="Barry K.W."/>
            <person name="Condon B.J."/>
            <person name="Copeland A.C."/>
            <person name="Dhillon B."/>
            <person name="Glaser F."/>
            <person name="Hesse C.N."/>
            <person name="Kosti I."/>
            <person name="LaButti K."/>
            <person name="Lindquist E.A."/>
            <person name="Lucas S."/>
            <person name="Salamov A.A."/>
            <person name="Bradshaw R.E."/>
            <person name="Ciuffetti L."/>
            <person name="Hamelin R.C."/>
            <person name="Kema G.H.J."/>
            <person name="Lawrence C."/>
            <person name="Scott J.A."/>
            <person name="Spatafora J.W."/>
            <person name="Turgeon B.G."/>
            <person name="de Wit P.J.G.M."/>
            <person name="Zhong S."/>
            <person name="Goodwin S.B."/>
            <person name="Grigoriev I.V."/>
        </authorList>
    </citation>
    <scope>NUCLEOTIDE SEQUENCE [LARGE SCALE GENOMIC DNA]</scope>
    <source>
        <strain evidence="7 8">SO2202</strain>
    </source>
</reference>
<dbReference type="OMA" id="ERFNFRP"/>
<dbReference type="GO" id="GO:0005634">
    <property type="term" value="C:nucleus"/>
    <property type="evidence" value="ECO:0007669"/>
    <property type="project" value="UniProtKB-SubCell"/>
</dbReference>
<feature type="compositionally biased region" description="Low complexity" evidence="5">
    <location>
        <begin position="1047"/>
        <end position="1059"/>
    </location>
</feature>
<dbReference type="InterPro" id="IPR018564">
    <property type="entry name" value="Repl_chkpnt_MRC1_dom"/>
</dbReference>
<feature type="region of interest" description="Disordered" evidence="5">
    <location>
        <begin position="512"/>
        <end position="673"/>
    </location>
</feature>
<feature type="compositionally biased region" description="Basic residues" evidence="5">
    <location>
        <begin position="832"/>
        <end position="841"/>
    </location>
</feature>
<dbReference type="PANTHER" id="PTHR14396">
    <property type="entry name" value="CLASPIN"/>
    <property type="match status" value="1"/>
</dbReference>
<evidence type="ECO:0000256" key="2">
    <source>
        <dbReference type="ARBA" id="ARBA00022553"/>
    </source>
</evidence>
<feature type="region of interest" description="Disordered" evidence="5">
    <location>
        <begin position="1"/>
        <end position="221"/>
    </location>
</feature>
<evidence type="ECO:0000259" key="6">
    <source>
        <dbReference type="Pfam" id="PF09444"/>
    </source>
</evidence>
<feature type="compositionally biased region" description="Basic and acidic residues" evidence="5">
    <location>
        <begin position="16"/>
        <end position="32"/>
    </location>
</feature>
<keyword evidence="8" id="KW-1185">Reference proteome</keyword>
<feature type="compositionally biased region" description="Acidic residues" evidence="5">
    <location>
        <begin position="180"/>
        <end position="189"/>
    </location>
</feature>
<feature type="compositionally biased region" description="Acidic residues" evidence="5">
    <location>
        <begin position="546"/>
        <end position="584"/>
    </location>
</feature>
<feature type="region of interest" description="Disordered" evidence="5">
    <location>
        <begin position="257"/>
        <end position="300"/>
    </location>
</feature>
<dbReference type="STRING" id="692275.M3C342"/>
<feature type="compositionally biased region" description="Basic and acidic residues" evidence="5">
    <location>
        <begin position="156"/>
        <end position="176"/>
    </location>
</feature>
<feature type="compositionally biased region" description="Basic and acidic residues" evidence="5">
    <location>
        <begin position="884"/>
        <end position="893"/>
    </location>
</feature>
<evidence type="ECO:0000313" key="7">
    <source>
        <dbReference type="EMBL" id="EMF14696.1"/>
    </source>
</evidence>
<dbReference type="EMBL" id="KB456262">
    <property type="protein sequence ID" value="EMF14696.1"/>
    <property type="molecule type" value="Genomic_DNA"/>
</dbReference>
<dbReference type="eggNOG" id="ENOG502QSP5">
    <property type="taxonomic scope" value="Eukaryota"/>
</dbReference>
<feature type="compositionally biased region" description="Acidic residues" evidence="5">
    <location>
        <begin position="1027"/>
        <end position="1046"/>
    </location>
</feature>
<dbReference type="GO" id="GO:0010997">
    <property type="term" value="F:anaphase-promoting complex binding"/>
    <property type="evidence" value="ECO:0007669"/>
    <property type="project" value="TreeGrafter"/>
</dbReference>
<evidence type="ECO:0000256" key="5">
    <source>
        <dbReference type="SAM" id="MobiDB-lite"/>
    </source>
</evidence>
<feature type="compositionally biased region" description="Gly residues" evidence="5">
    <location>
        <begin position="1319"/>
        <end position="1328"/>
    </location>
</feature>
<feature type="compositionally biased region" description="Low complexity" evidence="5">
    <location>
        <begin position="33"/>
        <end position="42"/>
    </location>
</feature>
<feature type="region of interest" description="Disordered" evidence="5">
    <location>
        <begin position="1024"/>
        <end position="1101"/>
    </location>
</feature>
<feature type="domain" description="DNA replication checkpoint mediator MRC1" evidence="6">
    <location>
        <begin position="887"/>
        <end position="1023"/>
    </location>
</feature>
<dbReference type="InterPro" id="IPR024146">
    <property type="entry name" value="Claspin"/>
</dbReference>
<evidence type="ECO:0000256" key="4">
    <source>
        <dbReference type="SAM" id="Coils"/>
    </source>
</evidence>
<dbReference type="HOGENOM" id="CLU_002311_0_0_1"/>
<feature type="region of interest" description="Disordered" evidence="5">
    <location>
        <begin position="719"/>
        <end position="913"/>
    </location>
</feature>
<evidence type="ECO:0000256" key="1">
    <source>
        <dbReference type="ARBA" id="ARBA00004123"/>
    </source>
</evidence>
<comment type="subcellular location">
    <subcellularLocation>
        <location evidence="1">Nucleus</location>
    </subcellularLocation>
</comment>
<keyword evidence="2" id="KW-0597">Phosphoprotein</keyword>
<feature type="coiled-coil region" evidence="4">
    <location>
        <begin position="458"/>
        <end position="505"/>
    </location>
</feature>
<dbReference type="GeneID" id="27907466"/>
<feature type="region of interest" description="Disordered" evidence="5">
    <location>
        <begin position="1121"/>
        <end position="1151"/>
    </location>
</feature>